<evidence type="ECO:0000313" key="10">
    <source>
        <dbReference type="Proteomes" id="UP000682802"/>
    </source>
</evidence>
<evidence type="ECO:0000259" key="7">
    <source>
        <dbReference type="Pfam" id="PF07980"/>
    </source>
</evidence>
<evidence type="ECO:0000256" key="1">
    <source>
        <dbReference type="ARBA" id="ARBA00004442"/>
    </source>
</evidence>
<dbReference type="RefSeq" id="WP_158631036.1">
    <property type="nucleotide sequence ID" value="NZ_CP076128.1"/>
</dbReference>
<dbReference type="EMBL" id="CP076128">
    <property type="protein sequence ID" value="QWG06009.1"/>
    <property type="molecule type" value="Genomic_DNA"/>
</dbReference>
<dbReference type="PROSITE" id="PS51257">
    <property type="entry name" value="PROKAR_LIPOPROTEIN"/>
    <property type="match status" value="1"/>
</dbReference>
<evidence type="ECO:0000256" key="5">
    <source>
        <dbReference type="ARBA" id="ARBA00023237"/>
    </source>
</evidence>
<comment type="similarity">
    <text evidence="2">Belongs to the SusD family.</text>
</comment>
<dbReference type="Pfam" id="PF14322">
    <property type="entry name" value="SusD-like_3"/>
    <property type="match status" value="1"/>
</dbReference>
<evidence type="ECO:0000256" key="6">
    <source>
        <dbReference type="SAM" id="SignalP"/>
    </source>
</evidence>
<dbReference type="CDD" id="cd08977">
    <property type="entry name" value="SusD"/>
    <property type="match status" value="1"/>
</dbReference>
<keyword evidence="10" id="KW-1185">Reference proteome</keyword>
<evidence type="ECO:0000256" key="4">
    <source>
        <dbReference type="ARBA" id="ARBA00023136"/>
    </source>
</evidence>
<keyword evidence="3 6" id="KW-0732">Signal</keyword>
<sequence>MKYIRYILLIALGVMSSCNFLDVEPNVNGKVRTSEMSEPQDVLNGAYREMGRTSYYGRNTYVFGDVGTDNIVVRSSGGRFNDNYFNTKNSRTSESVDDSYDISNQMGQIYRVLNHVNTLIHTAGIEDDIKGQSLALRAFLNFDLVRFYGDVPLVTEPSTDLNEVVSSKPANNTAAEIYAQIEKDLTEAKALITNTSSIKFTLNAVYGLETRVFLTRALEDSNIDKNTYLQKVIDSYNMITGVSVMEAGDYVKYFNNKESAETLYEVIIAGAQSRGSDDLGALYIRSGYGAYTCSPDFYALFSDDDVRKGVFYLENGLFYINKYAEYDGVVGLSSPKVLRYSEAVLNAAEAQALLGNTADAITLTDMIRSKRYATGTAPVSTGLIDDVLAERRLELCFEGHRMFDLRRNNMDMDLINSDGTARSPKANIPARDQQFYFPIPQNELNVNSNLKQINGYE</sequence>
<feature type="signal peptide" evidence="6">
    <location>
        <begin position="1"/>
        <end position="21"/>
    </location>
</feature>
<feature type="domain" description="SusD-like N-terminal" evidence="8">
    <location>
        <begin position="20"/>
        <end position="214"/>
    </location>
</feature>
<gene>
    <name evidence="9" type="ORF">KM029_11610</name>
</gene>
<keyword evidence="4" id="KW-0472">Membrane</keyword>
<feature type="chain" id="PRO_5045894962" evidence="6">
    <location>
        <begin position="22"/>
        <end position="457"/>
    </location>
</feature>
<dbReference type="Gene3D" id="1.25.40.390">
    <property type="match status" value="1"/>
</dbReference>
<name>A0ABX8GR16_9BACT</name>
<dbReference type="InterPro" id="IPR033985">
    <property type="entry name" value="SusD-like_N"/>
</dbReference>
<dbReference type="Pfam" id="PF07980">
    <property type="entry name" value="SusD_RagB"/>
    <property type="match status" value="1"/>
</dbReference>
<reference evidence="9 10" key="1">
    <citation type="submission" date="2021-05" db="EMBL/GenBank/DDBJ databases">
        <title>Comparative genomic studies on the polysaccharide-degrading batcterial strains of the Flammeovirga genus.</title>
        <authorList>
            <person name="Zewei F."/>
            <person name="Zheng Z."/>
            <person name="Yu L."/>
            <person name="Ruyue G."/>
            <person name="Yanhong M."/>
            <person name="Yuanyuan C."/>
            <person name="Jingyan G."/>
            <person name="Wenjun H."/>
        </authorList>
    </citation>
    <scope>NUCLEOTIDE SEQUENCE [LARGE SCALE GENOMIC DNA]</scope>
    <source>
        <strain evidence="9 10">YS10</strain>
    </source>
</reference>
<feature type="domain" description="RagB/SusD" evidence="7">
    <location>
        <begin position="299"/>
        <end position="456"/>
    </location>
</feature>
<keyword evidence="5" id="KW-0998">Cell outer membrane</keyword>
<evidence type="ECO:0000256" key="2">
    <source>
        <dbReference type="ARBA" id="ARBA00006275"/>
    </source>
</evidence>
<accession>A0ABX8GR16</accession>
<proteinExistence type="inferred from homology"/>
<dbReference type="SUPFAM" id="SSF48452">
    <property type="entry name" value="TPR-like"/>
    <property type="match status" value="1"/>
</dbReference>
<comment type="subcellular location">
    <subcellularLocation>
        <location evidence="1">Cell outer membrane</location>
    </subcellularLocation>
</comment>
<evidence type="ECO:0000256" key="3">
    <source>
        <dbReference type="ARBA" id="ARBA00022729"/>
    </source>
</evidence>
<dbReference type="Gene3D" id="1.25.40.900">
    <property type="match status" value="1"/>
</dbReference>
<organism evidence="9 10">
    <name type="scientific">Flammeovirga kamogawensis</name>
    <dbReference type="NCBI Taxonomy" id="373891"/>
    <lineage>
        <taxon>Bacteria</taxon>
        <taxon>Pseudomonadati</taxon>
        <taxon>Bacteroidota</taxon>
        <taxon>Cytophagia</taxon>
        <taxon>Cytophagales</taxon>
        <taxon>Flammeovirgaceae</taxon>
        <taxon>Flammeovirga</taxon>
    </lineage>
</organism>
<evidence type="ECO:0000259" key="8">
    <source>
        <dbReference type="Pfam" id="PF14322"/>
    </source>
</evidence>
<evidence type="ECO:0000313" key="9">
    <source>
        <dbReference type="EMBL" id="QWG06009.1"/>
    </source>
</evidence>
<dbReference type="Proteomes" id="UP000682802">
    <property type="component" value="Chromosome 1"/>
</dbReference>
<dbReference type="Gene3D" id="2.20.20.130">
    <property type="match status" value="1"/>
</dbReference>
<dbReference type="InterPro" id="IPR011990">
    <property type="entry name" value="TPR-like_helical_dom_sf"/>
</dbReference>
<protein>
    <submittedName>
        <fullName evidence="9">RagB/SusD family nutrient uptake outer membrane protein</fullName>
    </submittedName>
</protein>
<dbReference type="InterPro" id="IPR012944">
    <property type="entry name" value="SusD_RagB_dom"/>
</dbReference>